<protein>
    <submittedName>
        <fullName evidence="3">DivIVA domain-containing protein</fullName>
    </submittedName>
</protein>
<proteinExistence type="predicted"/>
<dbReference type="EMBL" id="JBHTIR010003810">
    <property type="protein sequence ID" value="MFD0855830.1"/>
    <property type="molecule type" value="Genomic_DNA"/>
</dbReference>
<feature type="transmembrane region" description="Helical" evidence="1">
    <location>
        <begin position="105"/>
        <end position="124"/>
    </location>
</feature>
<accession>A0ABW3CMT5</accession>
<evidence type="ECO:0000259" key="2">
    <source>
        <dbReference type="Pfam" id="PF10756"/>
    </source>
</evidence>
<evidence type="ECO:0000313" key="4">
    <source>
        <dbReference type="Proteomes" id="UP001597083"/>
    </source>
</evidence>
<keyword evidence="4" id="KW-1185">Reference proteome</keyword>
<dbReference type="InterPro" id="IPR019933">
    <property type="entry name" value="DivIVA_domain"/>
</dbReference>
<evidence type="ECO:0000256" key="1">
    <source>
        <dbReference type="SAM" id="Phobius"/>
    </source>
</evidence>
<comment type="caution">
    <text evidence="3">The sequence shown here is derived from an EMBL/GenBank/DDBJ whole genome shotgun (WGS) entry which is preliminary data.</text>
</comment>
<reference evidence="4" key="1">
    <citation type="journal article" date="2019" name="Int. J. Syst. Evol. Microbiol.">
        <title>The Global Catalogue of Microorganisms (GCM) 10K type strain sequencing project: providing services to taxonomists for standard genome sequencing and annotation.</title>
        <authorList>
            <consortium name="The Broad Institute Genomics Platform"/>
            <consortium name="The Broad Institute Genome Sequencing Center for Infectious Disease"/>
            <person name="Wu L."/>
            <person name="Ma J."/>
        </authorList>
    </citation>
    <scope>NUCLEOTIDE SEQUENCE [LARGE SCALE GENOMIC DNA]</scope>
    <source>
        <strain evidence="4">JCM 31696</strain>
    </source>
</reference>
<dbReference type="NCBIfam" id="TIGR03544">
    <property type="entry name" value="DivI1A_domain"/>
    <property type="match status" value="1"/>
</dbReference>
<dbReference type="Pfam" id="PF10756">
    <property type="entry name" value="bPH_6"/>
    <property type="match status" value="1"/>
</dbReference>
<dbReference type="Proteomes" id="UP001597083">
    <property type="component" value="Unassembled WGS sequence"/>
</dbReference>
<gene>
    <name evidence="3" type="ORF">ACFQ07_26545</name>
</gene>
<name>A0ABW3CMT5_9ACTN</name>
<keyword evidence="1" id="KW-0472">Membrane</keyword>
<feature type="transmembrane region" description="Helical" evidence="1">
    <location>
        <begin position="136"/>
        <end position="153"/>
    </location>
</feature>
<organism evidence="3 4">
    <name type="scientific">Actinomadura adrarensis</name>
    <dbReference type="NCBI Taxonomy" id="1819600"/>
    <lineage>
        <taxon>Bacteria</taxon>
        <taxon>Bacillati</taxon>
        <taxon>Actinomycetota</taxon>
        <taxon>Actinomycetes</taxon>
        <taxon>Streptosporangiales</taxon>
        <taxon>Thermomonosporaceae</taxon>
        <taxon>Actinomadura</taxon>
    </lineage>
</organism>
<keyword evidence="1" id="KW-0812">Transmembrane</keyword>
<keyword evidence="1" id="KW-1133">Transmembrane helix</keyword>
<feature type="domain" description="Low molecular weight protein antigen 6 PH" evidence="2">
    <location>
        <begin position="155"/>
        <end position="225"/>
    </location>
</feature>
<sequence>MTSSPGQTAPNFRVSLRGYDRRQVDTYLHDFAKHALGQGEPPSPPAFEVVLRGYDAKEVDAFVRQLADAPREVLAGMVLDVDAPGVPGAPRRVDGVWEYRPPQTAFAVTAGTVGVIVTVGAVAAGTSDDNPPAVRVLVPLLLLGLLALFLWLLRRTGTYVSRDGIVTYGVLRRTEIRWKEIQDIKAKEITGSTVVVVRTSDGRERRLPQLDDRHYPVPDEVKALRAIWEKRRGPGWKQRRTEE</sequence>
<evidence type="ECO:0000313" key="3">
    <source>
        <dbReference type="EMBL" id="MFD0855830.1"/>
    </source>
</evidence>
<dbReference type="InterPro" id="IPR019692">
    <property type="entry name" value="CFP-6_PH"/>
</dbReference>